<dbReference type="AlphaFoldDB" id="A0A1H8CK92"/>
<evidence type="ECO:0000313" key="3">
    <source>
        <dbReference type="Proteomes" id="UP000198984"/>
    </source>
</evidence>
<dbReference type="InterPro" id="IPR036291">
    <property type="entry name" value="NAD(P)-bd_dom_sf"/>
</dbReference>
<dbReference type="Pfam" id="PF13602">
    <property type="entry name" value="ADH_zinc_N_2"/>
    <property type="match status" value="1"/>
</dbReference>
<dbReference type="EMBL" id="FOBB01000007">
    <property type="protein sequence ID" value="SEM95396.1"/>
    <property type="molecule type" value="Genomic_DNA"/>
</dbReference>
<dbReference type="GO" id="GO:0016491">
    <property type="term" value="F:oxidoreductase activity"/>
    <property type="evidence" value="ECO:0007669"/>
    <property type="project" value="InterPro"/>
</dbReference>
<gene>
    <name evidence="2" type="ORF">SAMN04488505_107144</name>
</gene>
<dbReference type="InterPro" id="IPR011032">
    <property type="entry name" value="GroES-like_sf"/>
</dbReference>
<dbReference type="Pfam" id="PF08240">
    <property type="entry name" value="ADH_N"/>
    <property type="match status" value="1"/>
</dbReference>
<sequence length="333" mass="36198">MKAFIIDHYKSKDGGRIAEMPEPELHDEEVLVKVRAAGVNLLDVKIRDGEFKLILPYRLPLILGNDVAGVIVRAGSRVQGFKVGDEVYARPDKDRIGTFAEFIAVNEADLAIKPLALTMEEAAAVPLVALTAWQALVEIAELKKGQKVFIQAGSGGVGTIAIQLAKHLGAIVATTTSTANIDWVKQLGANIVIDYKKEDFEAKLQNYDVVLNSQDAKTLEKSLRVLKPGGKLISISGPPDPAFAKEIGAGWLVKLVMSILSYRIRKKAKGHGISYSFLFMRASGSQLKEITSLINSGIIRPVMDKVFPFESTKEAMAYVENGRAKGKVVVKVS</sequence>
<dbReference type="InterPro" id="IPR013154">
    <property type="entry name" value="ADH-like_N"/>
</dbReference>
<dbReference type="CDD" id="cd05289">
    <property type="entry name" value="MDR_like_2"/>
    <property type="match status" value="1"/>
</dbReference>
<dbReference type="SUPFAM" id="SSF50129">
    <property type="entry name" value="GroES-like"/>
    <property type="match status" value="1"/>
</dbReference>
<organism evidence="2 3">
    <name type="scientific">Chitinophaga rupis</name>
    <dbReference type="NCBI Taxonomy" id="573321"/>
    <lineage>
        <taxon>Bacteria</taxon>
        <taxon>Pseudomonadati</taxon>
        <taxon>Bacteroidota</taxon>
        <taxon>Chitinophagia</taxon>
        <taxon>Chitinophagales</taxon>
        <taxon>Chitinophagaceae</taxon>
        <taxon>Chitinophaga</taxon>
    </lineage>
</organism>
<dbReference type="OrthoDB" id="634508at2"/>
<keyword evidence="3" id="KW-1185">Reference proteome</keyword>
<evidence type="ECO:0000313" key="2">
    <source>
        <dbReference type="EMBL" id="SEM95396.1"/>
    </source>
</evidence>
<reference evidence="2 3" key="1">
    <citation type="submission" date="2016-10" db="EMBL/GenBank/DDBJ databases">
        <authorList>
            <person name="de Groot N.N."/>
        </authorList>
    </citation>
    <scope>NUCLEOTIDE SEQUENCE [LARGE SCALE GENOMIC DNA]</scope>
    <source>
        <strain evidence="2 3">DSM 21039</strain>
    </source>
</reference>
<feature type="domain" description="Enoyl reductase (ER)" evidence="1">
    <location>
        <begin position="14"/>
        <end position="330"/>
    </location>
</feature>
<dbReference type="PANTHER" id="PTHR11695">
    <property type="entry name" value="ALCOHOL DEHYDROGENASE RELATED"/>
    <property type="match status" value="1"/>
</dbReference>
<protein>
    <submittedName>
        <fullName evidence="2">Alcohol dehydrogenase</fullName>
    </submittedName>
</protein>
<dbReference type="PANTHER" id="PTHR11695:SF294">
    <property type="entry name" value="RETICULON-4-INTERACTING PROTEIN 1, MITOCHONDRIAL"/>
    <property type="match status" value="1"/>
</dbReference>
<dbReference type="InterPro" id="IPR020843">
    <property type="entry name" value="ER"/>
</dbReference>
<accession>A0A1H8CK92</accession>
<proteinExistence type="predicted"/>
<name>A0A1H8CK92_9BACT</name>
<dbReference type="InterPro" id="IPR050700">
    <property type="entry name" value="YIM1/Zinc_Alcohol_DH_Fams"/>
</dbReference>
<dbReference type="Proteomes" id="UP000198984">
    <property type="component" value="Unassembled WGS sequence"/>
</dbReference>
<dbReference type="RefSeq" id="WP_089918125.1">
    <property type="nucleotide sequence ID" value="NZ_FOBB01000007.1"/>
</dbReference>
<dbReference type="SMART" id="SM00829">
    <property type="entry name" value="PKS_ER"/>
    <property type="match status" value="1"/>
</dbReference>
<dbReference type="Gene3D" id="3.90.180.10">
    <property type="entry name" value="Medium-chain alcohol dehydrogenases, catalytic domain"/>
    <property type="match status" value="1"/>
</dbReference>
<dbReference type="Gene3D" id="3.40.50.720">
    <property type="entry name" value="NAD(P)-binding Rossmann-like Domain"/>
    <property type="match status" value="1"/>
</dbReference>
<dbReference type="STRING" id="573321.SAMN04488505_107144"/>
<dbReference type="SUPFAM" id="SSF51735">
    <property type="entry name" value="NAD(P)-binding Rossmann-fold domains"/>
    <property type="match status" value="1"/>
</dbReference>
<evidence type="ECO:0000259" key="1">
    <source>
        <dbReference type="SMART" id="SM00829"/>
    </source>
</evidence>